<feature type="domain" description="Myotubularin phosphatase" evidence="2">
    <location>
        <begin position="129"/>
        <end position="506"/>
    </location>
</feature>
<protein>
    <submittedName>
        <fullName evidence="3">Myotubularin-like phosphatase domain</fullName>
    </submittedName>
</protein>
<dbReference type="AlphaFoldDB" id="A0AAW1JVT4"/>
<evidence type="ECO:0000313" key="4">
    <source>
        <dbReference type="Proteomes" id="UP001458880"/>
    </source>
</evidence>
<dbReference type="PANTHER" id="PTHR10807:SF73">
    <property type="entry name" value="LD06050P"/>
    <property type="match status" value="1"/>
</dbReference>
<dbReference type="GO" id="GO:0005737">
    <property type="term" value="C:cytoplasm"/>
    <property type="evidence" value="ECO:0007669"/>
    <property type="project" value="TreeGrafter"/>
</dbReference>
<dbReference type="PANTHER" id="PTHR10807">
    <property type="entry name" value="MYOTUBULARIN-RELATED"/>
    <property type="match status" value="1"/>
</dbReference>
<dbReference type="CDD" id="cd14536">
    <property type="entry name" value="PTP-MTMR9"/>
    <property type="match status" value="1"/>
</dbReference>
<dbReference type="GO" id="GO:0046856">
    <property type="term" value="P:phosphatidylinositol dephosphorylation"/>
    <property type="evidence" value="ECO:0007669"/>
    <property type="project" value="TreeGrafter"/>
</dbReference>
<dbReference type="GO" id="GO:0010507">
    <property type="term" value="P:negative regulation of autophagy"/>
    <property type="evidence" value="ECO:0007669"/>
    <property type="project" value="TreeGrafter"/>
</dbReference>
<dbReference type="EMBL" id="JASPKY010000324">
    <property type="protein sequence ID" value="KAK9708634.1"/>
    <property type="molecule type" value="Genomic_DNA"/>
</dbReference>
<accession>A0AAW1JVT4</accession>
<dbReference type="InterPro" id="IPR011993">
    <property type="entry name" value="PH-like_dom_sf"/>
</dbReference>
<evidence type="ECO:0000313" key="3">
    <source>
        <dbReference type="EMBL" id="KAK9708634.1"/>
    </source>
</evidence>
<evidence type="ECO:0000256" key="1">
    <source>
        <dbReference type="ARBA" id="ARBA00007471"/>
    </source>
</evidence>
<proteinExistence type="inferred from homology"/>
<organism evidence="3 4">
    <name type="scientific">Popillia japonica</name>
    <name type="common">Japanese beetle</name>
    <dbReference type="NCBI Taxonomy" id="7064"/>
    <lineage>
        <taxon>Eukaryota</taxon>
        <taxon>Metazoa</taxon>
        <taxon>Ecdysozoa</taxon>
        <taxon>Arthropoda</taxon>
        <taxon>Hexapoda</taxon>
        <taxon>Insecta</taxon>
        <taxon>Pterygota</taxon>
        <taxon>Neoptera</taxon>
        <taxon>Endopterygota</taxon>
        <taxon>Coleoptera</taxon>
        <taxon>Polyphaga</taxon>
        <taxon>Scarabaeiformia</taxon>
        <taxon>Scarabaeidae</taxon>
        <taxon>Rutelinae</taxon>
        <taxon>Popillia</taxon>
    </lineage>
</organism>
<dbReference type="Gene3D" id="2.30.29.30">
    <property type="entry name" value="Pleckstrin-homology domain (PH domain)/Phosphotyrosine-binding domain (PTB)"/>
    <property type="match status" value="1"/>
</dbReference>
<dbReference type="InterPro" id="IPR030564">
    <property type="entry name" value="Myotubularin"/>
</dbReference>
<reference evidence="3 4" key="1">
    <citation type="journal article" date="2024" name="BMC Genomics">
        <title>De novo assembly and annotation of Popillia japonica's genome with initial clues to its potential as an invasive pest.</title>
        <authorList>
            <person name="Cucini C."/>
            <person name="Boschi S."/>
            <person name="Funari R."/>
            <person name="Cardaioli E."/>
            <person name="Iannotti N."/>
            <person name="Marturano G."/>
            <person name="Paoli F."/>
            <person name="Bruttini M."/>
            <person name="Carapelli A."/>
            <person name="Frati F."/>
            <person name="Nardi F."/>
        </authorList>
    </citation>
    <scope>NUCLEOTIDE SEQUENCE [LARGE SCALE GENOMIC DNA]</scope>
    <source>
        <strain evidence="3">DMR45628</strain>
    </source>
</reference>
<sequence length="570" mass="65123">MEFTELIATPKLDGVILHSSFYEPVDGTLCISGHHLLLSSRKEDVQELWLLHQSIDLVEKKPNGTNSNYQNGGTIILKCKDLRILHLDIANTEEFLNVYASIERLSNLDNSIYLYPFFYRPNYNILEDGYTLFKPEIEFAKLLTSDEWRLSHVNKNYSVCASYPSTLVVPKQIDDETLTASANFREGGRFPVLSYRHENGAVLLRSSQPLLNNSNRRCRADEKLLNTILGSTKKGYIIDTRSPGYANHCKSKGGGTEPDGYYPQWRKSHKNLDKIANCTGALLDSFSKLIDACNDVNSSADKWLSRIESSNWLTYVTNALNVSCLVAQCLDQEGASVLVHGTYGLDSTLLVTSVAQVILNPDCRTVRGLQALIEREWLQAGHPFQTRHAKFCYSTARNKNQQPTFLLFLDCMYQLYYQFPCSFEFTTQMLILLFEHSYFSQFGTFLGNCEADREKLEVPKKTTSLWSYLNRPDVLTSLLNPLYEPNKTAIWPSVAPVSLMLWNELYLRWTVEQTQQKKAMNKIYALIQNDKNARSQVIKLRKQLMDLQKEYDTIINIEEAIEDDGETCTT</sequence>
<dbReference type="GO" id="GO:0019903">
    <property type="term" value="F:protein phosphatase binding"/>
    <property type="evidence" value="ECO:0007669"/>
    <property type="project" value="TreeGrafter"/>
</dbReference>
<dbReference type="SUPFAM" id="SSF52799">
    <property type="entry name" value="(Phosphotyrosine protein) phosphatases II"/>
    <property type="match status" value="1"/>
</dbReference>
<gene>
    <name evidence="3" type="ORF">QE152_g27086</name>
</gene>
<dbReference type="PROSITE" id="PS51339">
    <property type="entry name" value="PPASE_MYOTUBULARIN"/>
    <property type="match status" value="1"/>
</dbReference>
<dbReference type="CDD" id="cd13211">
    <property type="entry name" value="PH-GRAM_MTMR9"/>
    <property type="match status" value="1"/>
</dbReference>
<dbReference type="Proteomes" id="UP001458880">
    <property type="component" value="Unassembled WGS sequence"/>
</dbReference>
<dbReference type="InterPro" id="IPR029021">
    <property type="entry name" value="Prot-tyrosine_phosphatase-like"/>
</dbReference>
<comment type="similarity">
    <text evidence="1">Belongs to the protein-tyrosine phosphatase family. Non-receptor class myotubularin subfamily.</text>
</comment>
<dbReference type="InterPro" id="IPR010569">
    <property type="entry name" value="Myotubularin-like_Pase_dom"/>
</dbReference>
<dbReference type="Pfam" id="PF06602">
    <property type="entry name" value="Myotub-related"/>
    <property type="match status" value="1"/>
</dbReference>
<dbReference type="SUPFAM" id="SSF50729">
    <property type="entry name" value="PH domain-like"/>
    <property type="match status" value="1"/>
</dbReference>
<dbReference type="Pfam" id="PF21098">
    <property type="entry name" value="PH-GRAM_MTMR6-like"/>
    <property type="match status" value="1"/>
</dbReference>
<dbReference type="InterPro" id="IPR048994">
    <property type="entry name" value="PH-GRAM_MTMR6-9"/>
</dbReference>
<comment type="caution">
    <text evidence="3">The sequence shown here is derived from an EMBL/GenBank/DDBJ whole genome shotgun (WGS) entry which is preliminary data.</text>
</comment>
<keyword evidence="4" id="KW-1185">Reference proteome</keyword>
<name>A0AAW1JVT4_POPJA</name>
<evidence type="ECO:0000259" key="2">
    <source>
        <dbReference type="PROSITE" id="PS51339"/>
    </source>
</evidence>